<dbReference type="RefSeq" id="WP_072851020.1">
    <property type="nucleotide sequence ID" value="NZ_FRAH01000028.1"/>
</dbReference>
<evidence type="ECO:0000313" key="2">
    <source>
        <dbReference type="Proteomes" id="UP000183975"/>
    </source>
</evidence>
<keyword evidence="2" id="KW-1185">Reference proteome</keyword>
<reference evidence="1 2" key="1">
    <citation type="submission" date="2016-11" db="EMBL/GenBank/DDBJ databases">
        <authorList>
            <person name="Jaros S."/>
            <person name="Januszkiewicz K."/>
            <person name="Wedrychowicz H."/>
        </authorList>
    </citation>
    <scope>NUCLEOTIDE SEQUENCE [LARGE SCALE GENOMIC DNA]</scope>
    <source>
        <strain evidence="1 2">DSM 14214</strain>
    </source>
</reference>
<accession>A0A1M6SQ36</accession>
<dbReference type="EMBL" id="FRAH01000028">
    <property type="protein sequence ID" value="SHK46805.1"/>
    <property type="molecule type" value="Genomic_DNA"/>
</dbReference>
<gene>
    <name evidence="1" type="ORF">SAMN02745138_01776</name>
</gene>
<sequence>MLPEISLDTIGFEEIVKKARSQIAEIYPQWTDYNYHDPGITILELFAFLKEAQQFYIDQTNDSMRKKFLQLIGVVPMSRHAAQTTIKLLSEQPITIPVGTKFTINGLCYENKELAHIPGDILQDAIVKPKHGDVFCFHFDHTEKHGNMVLYPFGKNTESGNQFFLALKKPLEKEKNYRLSIALDDHYGVERNPITDPSSFVPLSHVQITYFDGTKDVEILAKDETLGFIRSGGITFSISNDMAYTSEEKIDGYFLKFTLTRDEFDVSPAIIEISFQDIPLVQKDTKATFGDMKQAKIWKKDNILSDYYAWNQENGCYIESTPEAATKVAFYERDFYGQRILAYGNGLPNQRYEIKQKGLLADSFEILVSSMRNEGYFRQWIKVADFDASGPDDWHYVVDEKNNCILFGDGIRGRMPESEIRIVSCSFSAGNDGNIKAGQKIEIIDDLPAVDAEHIQDAWGGREPEELAESFARARKILHNDERAISAGDYERLVMETPGLRIWDCKVLDASGFHDVQYGNEVRIVVRPFSENGYAPLSDAYQKNIYHRLMERRLIGTSIKLYSPVYIEAAVYTELRIKPQYLHAEKSVENAVRQFFANLKGFGPTISYSALFACIDGLEEVLEIYMLYVDARGGRISRNKNGDVMLPPLGVLLLKKVDCIVIR</sequence>
<dbReference type="OrthoDB" id="9027184at2"/>
<evidence type="ECO:0000313" key="1">
    <source>
        <dbReference type="EMBL" id="SHK46805.1"/>
    </source>
</evidence>
<name>A0A1M6SQ36_9FIRM</name>
<protein>
    <submittedName>
        <fullName evidence="1">Putative baseplate assembly protein</fullName>
    </submittedName>
</protein>
<organism evidence="1 2">
    <name type="scientific">Anaerotignum lactatifermentans DSM 14214</name>
    <dbReference type="NCBI Taxonomy" id="1121323"/>
    <lineage>
        <taxon>Bacteria</taxon>
        <taxon>Bacillati</taxon>
        <taxon>Bacillota</taxon>
        <taxon>Clostridia</taxon>
        <taxon>Lachnospirales</taxon>
        <taxon>Anaerotignaceae</taxon>
        <taxon>Anaerotignum</taxon>
    </lineage>
</organism>
<proteinExistence type="predicted"/>
<dbReference type="Proteomes" id="UP000183975">
    <property type="component" value="Unassembled WGS sequence"/>
</dbReference>
<dbReference type="AlphaFoldDB" id="A0A1M6SQ36"/>